<accession>A0A5C6DC69</accession>
<dbReference type="InterPro" id="IPR003140">
    <property type="entry name" value="PLipase/COase/thioEstase"/>
</dbReference>
<protein>
    <submittedName>
        <fullName evidence="4">Putative hydrolase</fullName>
    </submittedName>
</protein>
<dbReference type="InterPro" id="IPR029058">
    <property type="entry name" value="AB_hydrolase_fold"/>
</dbReference>
<dbReference type="AlphaFoldDB" id="A0A5C6DC69"/>
<gene>
    <name evidence="4" type="ORF">Poly41_45070</name>
</gene>
<evidence type="ECO:0000256" key="2">
    <source>
        <dbReference type="ARBA" id="ARBA00022801"/>
    </source>
</evidence>
<sequence length="257" mass="27633">MSLFYPNHSLPPGPSMPQPRRALYGSLECIVVDGGETPTIPVILCHGYGAPGTDLVGLAFEWISLLGDDAGAFRFVFPAAPLSLAEMGMPGARAWWPINMAQLADAIQASRFRDMHDHEPDGITAAREALCQAVREIKAELGSDANPFVLGGFSQGAMLTLDASLRGLPESPALLLLYSGTVICKPLWDATLGRLGDTHVYQAHGTLDPILPFESAEELSRMLIKAGIDAEFHSFDGPHTIDTDSIARTAQLLRDLL</sequence>
<dbReference type="PANTHER" id="PTHR10655:SF17">
    <property type="entry name" value="LYSOPHOSPHOLIPASE-LIKE PROTEIN 1"/>
    <property type="match status" value="1"/>
</dbReference>
<name>A0A5C6DC69_9BACT</name>
<comment type="caution">
    <text evidence="4">The sequence shown here is derived from an EMBL/GenBank/DDBJ whole genome shotgun (WGS) entry which is preliminary data.</text>
</comment>
<keyword evidence="2 4" id="KW-0378">Hydrolase</keyword>
<dbReference type="GO" id="GO:0016787">
    <property type="term" value="F:hydrolase activity"/>
    <property type="evidence" value="ECO:0007669"/>
    <property type="project" value="UniProtKB-KW"/>
</dbReference>
<evidence type="ECO:0000259" key="3">
    <source>
        <dbReference type="Pfam" id="PF02230"/>
    </source>
</evidence>
<proteinExistence type="inferred from homology"/>
<dbReference type="PANTHER" id="PTHR10655">
    <property type="entry name" value="LYSOPHOSPHOLIPASE-RELATED"/>
    <property type="match status" value="1"/>
</dbReference>
<keyword evidence="5" id="KW-1185">Reference proteome</keyword>
<comment type="similarity">
    <text evidence="1">Belongs to the AB hydrolase superfamily. AB hydrolase 2 family.</text>
</comment>
<dbReference type="InterPro" id="IPR050565">
    <property type="entry name" value="LYPA1-2/EST-like"/>
</dbReference>
<feature type="domain" description="Phospholipase/carboxylesterase/thioesterase" evidence="3">
    <location>
        <begin position="31"/>
        <end position="252"/>
    </location>
</feature>
<organism evidence="4 5">
    <name type="scientific">Novipirellula artificiosorum</name>
    <dbReference type="NCBI Taxonomy" id="2528016"/>
    <lineage>
        <taxon>Bacteria</taxon>
        <taxon>Pseudomonadati</taxon>
        <taxon>Planctomycetota</taxon>
        <taxon>Planctomycetia</taxon>
        <taxon>Pirellulales</taxon>
        <taxon>Pirellulaceae</taxon>
        <taxon>Novipirellula</taxon>
    </lineage>
</organism>
<evidence type="ECO:0000313" key="4">
    <source>
        <dbReference type="EMBL" id="TWU34360.1"/>
    </source>
</evidence>
<dbReference type="EMBL" id="SJPV01000008">
    <property type="protein sequence ID" value="TWU34360.1"/>
    <property type="molecule type" value="Genomic_DNA"/>
</dbReference>
<reference evidence="4 5" key="1">
    <citation type="submission" date="2019-02" db="EMBL/GenBank/DDBJ databases">
        <title>Deep-cultivation of Planctomycetes and their phenomic and genomic characterization uncovers novel biology.</title>
        <authorList>
            <person name="Wiegand S."/>
            <person name="Jogler M."/>
            <person name="Boedeker C."/>
            <person name="Pinto D."/>
            <person name="Vollmers J."/>
            <person name="Rivas-Marin E."/>
            <person name="Kohn T."/>
            <person name="Peeters S.H."/>
            <person name="Heuer A."/>
            <person name="Rast P."/>
            <person name="Oberbeckmann S."/>
            <person name="Bunk B."/>
            <person name="Jeske O."/>
            <person name="Meyerdierks A."/>
            <person name="Storesund J.E."/>
            <person name="Kallscheuer N."/>
            <person name="Luecker S."/>
            <person name="Lage O.M."/>
            <person name="Pohl T."/>
            <person name="Merkel B.J."/>
            <person name="Hornburger P."/>
            <person name="Mueller R.-W."/>
            <person name="Bruemmer F."/>
            <person name="Labrenz M."/>
            <person name="Spormann A.M."/>
            <person name="Op Den Camp H."/>
            <person name="Overmann J."/>
            <person name="Amann R."/>
            <person name="Jetten M.S.M."/>
            <person name="Mascher T."/>
            <person name="Medema M.H."/>
            <person name="Devos D.P."/>
            <person name="Kaster A.-K."/>
            <person name="Ovreas L."/>
            <person name="Rohde M."/>
            <person name="Galperin M.Y."/>
            <person name="Jogler C."/>
        </authorList>
    </citation>
    <scope>NUCLEOTIDE SEQUENCE [LARGE SCALE GENOMIC DNA]</scope>
    <source>
        <strain evidence="4 5">Poly41</strain>
    </source>
</reference>
<dbReference type="Gene3D" id="3.40.50.1820">
    <property type="entry name" value="alpha/beta hydrolase"/>
    <property type="match status" value="1"/>
</dbReference>
<dbReference type="Proteomes" id="UP000319143">
    <property type="component" value="Unassembled WGS sequence"/>
</dbReference>
<evidence type="ECO:0000256" key="1">
    <source>
        <dbReference type="ARBA" id="ARBA00006499"/>
    </source>
</evidence>
<dbReference type="Pfam" id="PF02230">
    <property type="entry name" value="Abhydrolase_2"/>
    <property type="match status" value="1"/>
</dbReference>
<dbReference type="SUPFAM" id="SSF53474">
    <property type="entry name" value="alpha/beta-Hydrolases"/>
    <property type="match status" value="1"/>
</dbReference>
<evidence type="ECO:0000313" key="5">
    <source>
        <dbReference type="Proteomes" id="UP000319143"/>
    </source>
</evidence>